<accession>A0A148KL29</accession>
<name>A0A148KL29_9ALTE</name>
<gene>
    <name evidence="1" type="ORF">AX660_02220</name>
</gene>
<evidence type="ECO:0000313" key="1">
    <source>
        <dbReference type="EMBL" id="KXI27014.1"/>
    </source>
</evidence>
<evidence type="ECO:0000313" key="2">
    <source>
        <dbReference type="Proteomes" id="UP000070299"/>
    </source>
</evidence>
<organism evidence="1 2">
    <name type="scientific">Paraglaciecola hydrolytica</name>
    <dbReference type="NCBI Taxonomy" id="1799789"/>
    <lineage>
        <taxon>Bacteria</taxon>
        <taxon>Pseudomonadati</taxon>
        <taxon>Pseudomonadota</taxon>
        <taxon>Gammaproteobacteria</taxon>
        <taxon>Alteromonadales</taxon>
        <taxon>Alteromonadaceae</taxon>
        <taxon>Paraglaciecola</taxon>
    </lineage>
</organism>
<comment type="caution">
    <text evidence="1">The sequence shown here is derived from an EMBL/GenBank/DDBJ whole genome shotgun (WGS) entry which is preliminary data.</text>
</comment>
<protein>
    <submittedName>
        <fullName evidence="1">Uncharacterized protein</fullName>
    </submittedName>
</protein>
<sequence>MAIPFVGEDYAWFSEGFASYMQYQIMAQNGMLTLPIEQAYANKIGPQLKWFQSDSNAAFIATHLMKKRQFPAAYWGAAWFFVLADTQLRNKHQLTLTQVISRYQQAGRRTDDSIQALLSSLDTLISDTLFNDLLIQFEQQPAHTLYPVDWSEPSQKAD</sequence>
<dbReference type="Proteomes" id="UP000070299">
    <property type="component" value="Unassembled WGS sequence"/>
</dbReference>
<keyword evidence="2" id="KW-1185">Reference proteome</keyword>
<dbReference type="AlphaFoldDB" id="A0A148KL29"/>
<proteinExistence type="predicted"/>
<dbReference type="EMBL" id="LSNE01000018">
    <property type="protein sequence ID" value="KXI27014.1"/>
    <property type="molecule type" value="Genomic_DNA"/>
</dbReference>
<dbReference type="OrthoDB" id="1467486at2"/>
<dbReference type="STRING" id="1799789.AX660_02220"/>
<reference evidence="2" key="1">
    <citation type="submission" date="2016-02" db="EMBL/GenBank/DDBJ databases">
        <authorList>
            <person name="Schultz-Johansen M."/>
            <person name="Glaring M.A."/>
            <person name="Bech P.K."/>
            <person name="Stougaard P."/>
        </authorList>
    </citation>
    <scope>NUCLEOTIDE SEQUENCE [LARGE SCALE GENOMIC DNA]</scope>
    <source>
        <strain evidence="2">S66</strain>
    </source>
</reference>